<gene>
    <name evidence="8" type="ORF">RchiOBHm_Chr6g0258211</name>
</gene>
<dbReference type="CDD" id="cd10017">
    <property type="entry name" value="B3_DNA"/>
    <property type="match status" value="1"/>
</dbReference>
<organism evidence="8 9">
    <name type="scientific">Rosa chinensis</name>
    <name type="common">China rose</name>
    <dbReference type="NCBI Taxonomy" id="74649"/>
    <lineage>
        <taxon>Eukaryota</taxon>
        <taxon>Viridiplantae</taxon>
        <taxon>Streptophyta</taxon>
        <taxon>Embryophyta</taxon>
        <taxon>Tracheophyta</taxon>
        <taxon>Spermatophyta</taxon>
        <taxon>Magnoliopsida</taxon>
        <taxon>eudicotyledons</taxon>
        <taxon>Gunneridae</taxon>
        <taxon>Pentapetalae</taxon>
        <taxon>rosids</taxon>
        <taxon>fabids</taxon>
        <taxon>Rosales</taxon>
        <taxon>Rosaceae</taxon>
        <taxon>Rosoideae</taxon>
        <taxon>Rosoideae incertae sedis</taxon>
        <taxon>Rosa</taxon>
    </lineage>
</organism>
<evidence type="ECO:0000256" key="5">
    <source>
        <dbReference type="ARBA" id="ARBA00023242"/>
    </source>
</evidence>
<dbReference type="Pfam" id="PF02362">
    <property type="entry name" value="B3"/>
    <property type="match status" value="1"/>
</dbReference>
<keyword evidence="3" id="KW-0238">DNA-binding</keyword>
<evidence type="ECO:0000259" key="7">
    <source>
        <dbReference type="PROSITE" id="PS50863"/>
    </source>
</evidence>
<dbReference type="SUPFAM" id="SSF101936">
    <property type="entry name" value="DNA-binding pseudobarrel domain"/>
    <property type="match status" value="1"/>
</dbReference>
<protein>
    <submittedName>
        <fullName evidence="8">Putative transcription factor B3-Domain family</fullName>
    </submittedName>
</protein>
<dbReference type="InterPro" id="IPR015300">
    <property type="entry name" value="DNA-bd_pseudobarrel_sf"/>
</dbReference>
<comment type="caution">
    <text evidence="8">The sequence shown here is derived from an EMBL/GenBank/DDBJ whole genome shotgun (WGS) entry which is preliminary data.</text>
</comment>
<evidence type="ECO:0000256" key="3">
    <source>
        <dbReference type="ARBA" id="ARBA00023125"/>
    </source>
</evidence>
<feature type="region of interest" description="Disordered" evidence="6">
    <location>
        <begin position="275"/>
        <end position="299"/>
    </location>
</feature>
<feature type="compositionally biased region" description="Basic and acidic residues" evidence="6">
    <location>
        <begin position="106"/>
        <end position="117"/>
    </location>
</feature>
<dbReference type="AlphaFoldDB" id="A0A2P6PMI7"/>
<feature type="region of interest" description="Disordered" evidence="6">
    <location>
        <begin position="1"/>
        <end position="28"/>
    </location>
</feature>
<feature type="compositionally biased region" description="Polar residues" evidence="6">
    <location>
        <begin position="275"/>
        <end position="291"/>
    </location>
</feature>
<evidence type="ECO:0000256" key="1">
    <source>
        <dbReference type="ARBA" id="ARBA00004123"/>
    </source>
</evidence>
<dbReference type="EMBL" id="PDCK01000044">
    <property type="protein sequence ID" value="PRQ23153.1"/>
    <property type="molecule type" value="Genomic_DNA"/>
</dbReference>
<dbReference type="PANTHER" id="PTHR31391:SF135">
    <property type="entry name" value="B3 DOMAIN-CONTAINING PROTEIN OS01G0234100-LIKE ISOFORM X1"/>
    <property type="match status" value="1"/>
</dbReference>
<keyword evidence="2" id="KW-0805">Transcription regulation</keyword>
<feature type="region of interest" description="Disordered" evidence="6">
    <location>
        <begin position="88"/>
        <end position="144"/>
    </location>
</feature>
<dbReference type="InterPro" id="IPR003340">
    <property type="entry name" value="B3_DNA-bd"/>
</dbReference>
<dbReference type="Proteomes" id="UP000238479">
    <property type="component" value="Chromosome 6"/>
</dbReference>
<evidence type="ECO:0000256" key="4">
    <source>
        <dbReference type="ARBA" id="ARBA00023163"/>
    </source>
</evidence>
<dbReference type="STRING" id="74649.A0A2P6PMI7"/>
<keyword evidence="5" id="KW-0539">Nucleus</keyword>
<evidence type="ECO:0000313" key="8">
    <source>
        <dbReference type="EMBL" id="PRQ23153.1"/>
    </source>
</evidence>
<feature type="domain" description="TF-B3" evidence="7">
    <location>
        <begin position="160"/>
        <end position="252"/>
    </location>
</feature>
<feature type="compositionally biased region" description="Basic and acidic residues" evidence="6">
    <location>
        <begin position="10"/>
        <end position="25"/>
    </location>
</feature>
<dbReference type="Gramene" id="PRQ23153">
    <property type="protein sequence ID" value="PRQ23153"/>
    <property type="gene ID" value="RchiOBHm_Chr6g0258211"/>
</dbReference>
<dbReference type="InterPro" id="IPR044837">
    <property type="entry name" value="REM16-like"/>
</dbReference>
<keyword evidence="4" id="KW-0804">Transcription</keyword>
<evidence type="ECO:0000313" key="9">
    <source>
        <dbReference type="Proteomes" id="UP000238479"/>
    </source>
</evidence>
<dbReference type="PROSITE" id="PS50863">
    <property type="entry name" value="B3"/>
    <property type="match status" value="1"/>
</dbReference>
<name>A0A2P6PMI7_ROSCH</name>
<evidence type="ECO:0000256" key="6">
    <source>
        <dbReference type="SAM" id="MobiDB-lite"/>
    </source>
</evidence>
<reference evidence="8 9" key="1">
    <citation type="journal article" date="2018" name="Nat. Genet.">
        <title>The Rosa genome provides new insights in the design of modern roses.</title>
        <authorList>
            <person name="Bendahmane M."/>
        </authorList>
    </citation>
    <scope>NUCLEOTIDE SEQUENCE [LARGE SCALE GENOMIC DNA]</scope>
    <source>
        <strain evidence="9">cv. Old Blush</strain>
    </source>
</reference>
<dbReference type="GO" id="GO:0005634">
    <property type="term" value="C:nucleus"/>
    <property type="evidence" value="ECO:0007669"/>
    <property type="project" value="UniProtKB-SubCell"/>
</dbReference>
<dbReference type="OMA" id="EDQITEI"/>
<dbReference type="PANTHER" id="PTHR31391">
    <property type="entry name" value="B3 DOMAIN-CONTAINING PROTEIN OS11G0197600-RELATED"/>
    <property type="match status" value="1"/>
</dbReference>
<feature type="compositionally biased region" description="Basic and acidic residues" evidence="6">
    <location>
        <begin position="135"/>
        <end position="144"/>
    </location>
</feature>
<comment type="subcellular location">
    <subcellularLocation>
        <location evidence="1">Nucleus</location>
    </subcellularLocation>
</comment>
<sequence>MNDREEEMSEDFREEKQEEEKDRMDISPLSVTRQQFDNLTLHSTFSVQQRKRSKIRTSRFSPTQIVKFQNLTLDSPNSEQRQPLAEANKYGFKTPKGKRHLSPDLNTKREVSSDPQRHGGCKRSRTNPSMSWHFGHPEESPVKSQVREIPENLEAECPFFMKSMIRSNISVCFMLTLPRRFCNLHLPLHGTATITLEDKEGKEYETKFLADKRTLSGGWKGFCQAKDLRLDDVLVFQLVSPLKFKVYRLRPEYDPSEDDVDAAFVLLKMSTSEQTLSGKPSNAEENPANLTSSSFVDDDESEDQITEIRNLAPIMVVDLIRPGQAADFEDVRSYENFAST</sequence>
<keyword evidence="9" id="KW-1185">Reference proteome</keyword>
<dbReference type="Gene3D" id="2.40.330.10">
    <property type="entry name" value="DNA-binding pseudobarrel domain"/>
    <property type="match status" value="1"/>
</dbReference>
<evidence type="ECO:0000256" key="2">
    <source>
        <dbReference type="ARBA" id="ARBA00023015"/>
    </source>
</evidence>
<accession>A0A2P6PMI7</accession>
<dbReference type="SMART" id="SM01019">
    <property type="entry name" value="B3"/>
    <property type="match status" value="1"/>
</dbReference>
<dbReference type="GO" id="GO:0003677">
    <property type="term" value="F:DNA binding"/>
    <property type="evidence" value="ECO:0007669"/>
    <property type="project" value="UniProtKB-KW"/>
</dbReference>
<proteinExistence type="predicted"/>